<organism evidence="2 3">
    <name type="scientific">Phyllosticta capitalensis</name>
    <dbReference type="NCBI Taxonomy" id="121624"/>
    <lineage>
        <taxon>Eukaryota</taxon>
        <taxon>Fungi</taxon>
        <taxon>Dikarya</taxon>
        <taxon>Ascomycota</taxon>
        <taxon>Pezizomycotina</taxon>
        <taxon>Dothideomycetes</taxon>
        <taxon>Dothideomycetes incertae sedis</taxon>
        <taxon>Botryosphaeriales</taxon>
        <taxon>Phyllostictaceae</taxon>
        <taxon>Phyllosticta</taxon>
    </lineage>
</organism>
<keyword evidence="1" id="KW-0812">Transmembrane</keyword>
<evidence type="ECO:0000313" key="2">
    <source>
        <dbReference type="EMBL" id="KAK8232404.1"/>
    </source>
</evidence>
<keyword evidence="1" id="KW-0472">Membrane</keyword>
<gene>
    <name evidence="2" type="ORF">HDK90DRAFT_308583</name>
</gene>
<comment type="caution">
    <text evidence="2">The sequence shown here is derived from an EMBL/GenBank/DDBJ whole genome shotgun (WGS) entry which is preliminary data.</text>
</comment>
<feature type="transmembrane region" description="Helical" evidence="1">
    <location>
        <begin position="92"/>
        <end position="112"/>
    </location>
</feature>
<feature type="transmembrane region" description="Helical" evidence="1">
    <location>
        <begin position="118"/>
        <end position="136"/>
    </location>
</feature>
<evidence type="ECO:0000256" key="1">
    <source>
        <dbReference type="SAM" id="Phobius"/>
    </source>
</evidence>
<feature type="transmembrane region" description="Helical" evidence="1">
    <location>
        <begin position="12"/>
        <end position="29"/>
    </location>
</feature>
<name>A0ABR1YKT6_9PEZI</name>
<feature type="transmembrane region" description="Helical" evidence="1">
    <location>
        <begin position="49"/>
        <end position="71"/>
    </location>
</feature>
<reference evidence="2 3" key="1">
    <citation type="submission" date="2024-04" db="EMBL/GenBank/DDBJ databases">
        <title>Phyllosticta paracitricarpa is synonymous to the EU quarantine fungus P. citricarpa based on phylogenomic analyses.</title>
        <authorList>
            <consortium name="Lawrence Berkeley National Laboratory"/>
            <person name="Van Ingen-Buijs V.A."/>
            <person name="Van Westerhoven A.C."/>
            <person name="Haridas S."/>
            <person name="Skiadas P."/>
            <person name="Martin F."/>
            <person name="Groenewald J.Z."/>
            <person name="Crous P.W."/>
            <person name="Seidl M.F."/>
        </authorList>
    </citation>
    <scope>NUCLEOTIDE SEQUENCE [LARGE SCALE GENOMIC DNA]</scope>
    <source>
        <strain evidence="2 3">CBS 123374</strain>
    </source>
</reference>
<evidence type="ECO:0000313" key="3">
    <source>
        <dbReference type="Proteomes" id="UP001492380"/>
    </source>
</evidence>
<keyword evidence="1" id="KW-1133">Transmembrane helix</keyword>
<sequence length="278" mass="29759">MLSLSYNAARILAPLSIIYNVSAQIYGLLSVPNMKDVNDANMSVFTPSAGLVALFFFPMQVAMVVWAVRFWKVRGNGGGMGREGLGRDGEDMLGYAGVLVLGNACIGTWMFFWNASHLGLSNIFVLINLLAHISYLSTSLPPLRRASAPSLLTHIVAKTYTGISILDILHNTSAAYFVGVAAPVGFVKVLTGVFFAVAGALSDWILGACLVYDLAAFSVGQRARTDADPAASKAWSALLGAYMLGTAAVVVVKNLIRPPYAEDRGEYTRIQEVDENQG</sequence>
<dbReference type="Proteomes" id="UP001492380">
    <property type="component" value="Unassembled WGS sequence"/>
</dbReference>
<accession>A0ABR1YKT6</accession>
<keyword evidence="3" id="KW-1185">Reference proteome</keyword>
<protein>
    <submittedName>
        <fullName evidence="2">Uncharacterized protein</fullName>
    </submittedName>
</protein>
<dbReference type="EMBL" id="JBBWRZ010000007">
    <property type="protein sequence ID" value="KAK8232404.1"/>
    <property type="molecule type" value="Genomic_DNA"/>
</dbReference>
<feature type="transmembrane region" description="Helical" evidence="1">
    <location>
        <begin position="235"/>
        <end position="256"/>
    </location>
</feature>
<feature type="transmembrane region" description="Helical" evidence="1">
    <location>
        <begin position="175"/>
        <end position="197"/>
    </location>
</feature>
<proteinExistence type="predicted"/>